<reference evidence="2" key="1">
    <citation type="journal article" date="2020" name="Nature">
        <title>Giant virus diversity and host interactions through global metagenomics.</title>
        <authorList>
            <person name="Schulz F."/>
            <person name="Roux S."/>
            <person name="Paez-Espino D."/>
            <person name="Jungbluth S."/>
            <person name="Walsh D.A."/>
            <person name="Denef V.J."/>
            <person name="McMahon K.D."/>
            <person name="Konstantinidis K.T."/>
            <person name="Eloe-Fadrosh E.A."/>
            <person name="Kyrpides N.C."/>
            <person name="Woyke T."/>
        </authorList>
    </citation>
    <scope>NUCLEOTIDE SEQUENCE</scope>
    <source>
        <strain evidence="2">GVMAG-M-3300023184-88</strain>
    </source>
</reference>
<dbReference type="AlphaFoldDB" id="A0A6C0IJ56"/>
<keyword evidence="1" id="KW-0472">Membrane</keyword>
<organism evidence="2">
    <name type="scientific">viral metagenome</name>
    <dbReference type="NCBI Taxonomy" id="1070528"/>
    <lineage>
        <taxon>unclassified sequences</taxon>
        <taxon>metagenomes</taxon>
        <taxon>organismal metagenomes</taxon>
    </lineage>
</organism>
<keyword evidence="1" id="KW-0812">Transmembrane</keyword>
<protein>
    <submittedName>
        <fullName evidence="2">Uncharacterized protein</fullName>
    </submittedName>
</protein>
<accession>A0A6C0IJ56</accession>
<evidence type="ECO:0000256" key="1">
    <source>
        <dbReference type="SAM" id="Phobius"/>
    </source>
</evidence>
<dbReference type="EMBL" id="MN740185">
    <property type="protein sequence ID" value="QHT92456.1"/>
    <property type="molecule type" value="Genomic_DNA"/>
</dbReference>
<sequence>MPLNSISMRISTILFTVLIILFASQLSQAKPLNKASQCVAPWVNRTQSTHLAQLTQLAKTTQLAEPTKSCTCNKPQVNTERPEPFTKAYMKKTLYAYIDLSFTYFILVSVLHLDTSAYMTIQLAMIWMEFNDIRAFLAMAINK</sequence>
<name>A0A6C0IJ56_9ZZZZ</name>
<keyword evidence="1" id="KW-1133">Transmembrane helix</keyword>
<evidence type="ECO:0000313" key="2">
    <source>
        <dbReference type="EMBL" id="QHT92456.1"/>
    </source>
</evidence>
<proteinExistence type="predicted"/>
<feature type="transmembrane region" description="Helical" evidence="1">
    <location>
        <begin position="94"/>
        <end position="113"/>
    </location>
</feature>